<dbReference type="AlphaFoldDB" id="A0A6L6PVK3"/>
<evidence type="ECO:0000313" key="3">
    <source>
        <dbReference type="Proteomes" id="UP000484015"/>
    </source>
</evidence>
<name>A0A6L6PVK3_9BURK</name>
<reference evidence="2 3" key="1">
    <citation type="submission" date="2019-11" db="EMBL/GenBank/DDBJ databases">
        <title>Type strains purchased from KCTC, JCM and DSMZ.</title>
        <authorList>
            <person name="Lu H."/>
        </authorList>
    </citation>
    <scope>NUCLEOTIDE SEQUENCE [LARGE SCALE GENOMIC DNA]</scope>
    <source>
        <strain evidence="2 3">KCTC 42409</strain>
    </source>
</reference>
<gene>
    <name evidence="2" type="ORF">GM668_03965</name>
</gene>
<keyword evidence="1" id="KW-0732">Signal</keyword>
<evidence type="ECO:0000256" key="1">
    <source>
        <dbReference type="SAM" id="SignalP"/>
    </source>
</evidence>
<dbReference type="EMBL" id="WNLA01000001">
    <property type="protein sequence ID" value="MTW01241.1"/>
    <property type="molecule type" value="Genomic_DNA"/>
</dbReference>
<dbReference type="Proteomes" id="UP000484015">
    <property type="component" value="Unassembled WGS sequence"/>
</dbReference>
<feature type="signal peptide" evidence="1">
    <location>
        <begin position="1"/>
        <end position="24"/>
    </location>
</feature>
<sequence length="147" mass="16227">MTIFSIMKRGACALAALLCVPAHAGQDNYNMSAVCDYILARYAEAADLAADRAEQAKSTAKLEEIELFRLEHNGTTVEYFVRDGRQHVMSVQQRLMTGESKRALLQRLGVKPARVGGHFEAGCDMSTLTLDFKQGRLVEMQASSQLD</sequence>
<comment type="caution">
    <text evidence="2">The sequence shown here is derived from an EMBL/GenBank/DDBJ whole genome shotgun (WGS) entry which is preliminary data.</text>
</comment>
<protein>
    <submittedName>
        <fullName evidence="2">Uncharacterized protein</fullName>
    </submittedName>
</protein>
<feature type="chain" id="PRO_5026868998" evidence="1">
    <location>
        <begin position="25"/>
        <end position="147"/>
    </location>
</feature>
<accession>A0A6L6PVK3</accession>
<organism evidence="2 3">
    <name type="scientific">Pseudoduganella ginsengisoli</name>
    <dbReference type="NCBI Taxonomy" id="1462440"/>
    <lineage>
        <taxon>Bacteria</taxon>
        <taxon>Pseudomonadati</taxon>
        <taxon>Pseudomonadota</taxon>
        <taxon>Betaproteobacteria</taxon>
        <taxon>Burkholderiales</taxon>
        <taxon>Oxalobacteraceae</taxon>
        <taxon>Telluria group</taxon>
        <taxon>Pseudoduganella</taxon>
    </lineage>
</organism>
<keyword evidence="3" id="KW-1185">Reference proteome</keyword>
<dbReference type="RefSeq" id="WP_155437579.1">
    <property type="nucleotide sequence ID" value="NZ_WNLA01000001.1"/>
</dbReference>
<proteinExistence type="predicted"/>
<evidence type="ECO:0000313" key="2">
    <source>
        <dbReference type="EMBL" id="MTW01241.1"/>
    </source>
</evidence>